<keyword evidence="2" id="KW-1185">Reference proteome</keyword>
<proteinExistence type="predicted"/>
<dbReference type="Proteomes" id="UP001151760">
    <property type="component" value="Unassembled WGS sequence"/>
</dbReference>
<reference evidence="1" key="1">
    <citation type="journal article" date="2022" name="Int. J. Mol. Sci.">
        <title>Draft Genome of Tanacetum Coccineum: Genomic Comparison of Closely Related Tanacetum-Family Plants.</title>
        <authorList>
            <person name="Yamashiro T."/>
            <person name="Shiraishi A."/>
            <person name="Nakayama K."/>
            <person name="Satake H."/>
        </authorList>
    </citation>
    <scope>NUCLEOTIDE SEQUENCE</scope>
</reference>
<evidence type="ECO:0000313" key="2">
    <source>
        <dbReference type="Proteomes" id="UP001151760"/>
    </source>
</evidence>
<reference evidence="1" key="2">
    <citation type="submission" date="2022-01" db="EMBL/GenBank/DDBJ databases">
        <authorList>
            <person name="Yamashiro T."/>
            <person name="Shiraishi A."/>
            <person name="Satake H."/>
            <person name="Nakayama K."/>
        </authorList>
    </citation>
    <scope>NUCLEOTIDE SEQUENCE</scope>
</reference>
<name>A0ABQ5G745_9ASTR</name>
<sequence>MMNSLVQKLNRWKQMLSYFGTILRGLLRIFAAVDSCENDLSGNLVIVQQMMKGSDIGFKEKRAKLFNEMGKGFTLHCGESIESYYNMVGVGGNSLDSMQAEYWVQNGIMQLQNVEGIREMGHLARNCTVRPRRKDATYLQTQLLIALKRRSQESTHSGRIRWTLPTAQEKMKLMNLLLKLKTLELEIEVSLESSCRSRQTLVRPEGHSLDLEVAFRRNSVLSENLMVLICCQGNVHKPLHHQFLSILPCIAKILLWASILHTPTVMVMAYDLISHLNFDTSMSLPKTTCLASLQNSTSSEAHLFVPHGSKEKEKGVSTHPNQFQIIREYTFVNMDLCWSPMRIACIKWKAILLSSSYKNRNWGTDSKIIILKSIPLIVLDLSQGSSVRTPQQNGVVERRNSMDVSVAARTMLIFSRAPLFLWAEQLLLRRYPKTLICEDIWKLGANGDIGFFHWFILLNVFDIKAVKKRGTMHDFWTNQFRTPILSYAPSTIQLKNQSEGCGELDIQEHRSAIQTEQLLINVPKCYVSLDLRLPLEQVIGETLLDVLTEESTLIRWYAKEECTWSVTQPEVSSMLIHPKPCLQSKREGTIGVKQAQGPWDIVNVLVYVTHGYQAKPTEEEAHTRRFKRIFVISEEPLIRANKLVSWSSKETRLLRLSTAKQNMWFYTVCVPKSFWMRTQLTVYGFLFKMIPIYCVRKSAMSISGNGSNTQEQTTSDCRTDFIKETWKKGTNDTVFCQGGYTLLPNWRHSYPKLFQLERIFNYLVRALVISFHDPSQNGGITRNTPLDRVEVLGFHAVAVLVQVESDFKTHAQSQSDHPIHYKFCTVAGMRLLLSREIANASRKWRRPLATPWKETFVFVFTKLSWSSCVPFLLSLVVRGGLMRTKPYSSAALARMSLRSHET</sequence>
<gene>
    <name evidence="1" type="ORF">Tco_1030329</name>
</gene>
<organism evidence="1 2">
    <name type="scientific">Tanacetum coccineum</name>
    <dbReference type="NCBI Taxonomy" id="301880"/>
    <lineage>
        <taxon>Eukaryota</taxon>
        <taxon>Viridiplantae</taxon>
        <taxon>Streptophyta</taxon>
        <taxon>Embryophyta</taxon>
        <taxon>Tracheophyta</taxon>
        <taxon>Spermatophyta</taxon>
        <taxon>Magnoliopsida</taxon>
        <taxon>eudicotyledons</taxon>
        <taxon>Gunneridae</taxon>
        <taxon>Pentapetalae</taxon>
        <taxon>asterids</taxon>
        <taxon>campanulids</taxon>
        <taxon>Asterales</taxon>
        <taxon>Asteraceae</taxon>
        <taxon>Asteroideae</taxon>
        <taxon>Anthemideae</taxon>
        <taxon>Anthemidinae</taxon>
        <taxon>Tanacetum</taxon>
    </lineage>
</organism>
<dbReference type="EMBL" id="BQNB010018135">
    <property type="protein sequence ID" value="GJT71043.1"/>
    <property type="molecule type" value="Genomic_DNA"/>
</dbReference>
<comment type="caution">
    <text evidence="1">The sequence shown here is derived from an EMBL/GenBank/DDBJ whole genome shotgun (WGS) entry which is preliminary data.</text>
</comment>
<evidence type="ECO:0000313" key="1">
    <source>
        <dbReference type="EMBL" id="GJT71043.1"/>
    </source>
</evidence>
<protein>
    <submittedName>
        <fullName evidence="1">Uncharacterized protein</fullName>
    </submittedName>
</protein>
<accession>A0ABQ5G745</accession>